<protein>
    <submittedName>
        <fullName evidence="3">Dockerin type I repeat-containing protein</fullName>
    </submittedName>
</protein>
<name>A0A9D1CUU1_9FIRM</name>
<dbReference type="Gene3D" id="1.10.1330.10">
    <property type="entry name" value="Dockerin domain"/>
    <property type="match status" value="1"/>
</dbReference>
<proteinExistence type="predicted"/>
<dbReference type="SUPFAM" id="SSF63446">
    <property type="entry name" value="Type I dockerin domain"/>
    <property type="match status" value="1"/>
</dbReference>
<dbReference type="InterPro" id="IPR018247">
    <property type="entry name" value="EF_Hand_1_Ca_BS"/>
</dbReference>
<dbReference type="EMBL" id="DVFW01000004">
    <property type="protein sequence ID" value="HIQ79760.1"/>
    <property type="molecule type" value="Genomic_DNA"/>
</dbReference>
<evidence type="ECO:0000313" key="3">
    <source>
        <dbReference type="EMBL" id="HIQ79760.1"/>
    </source>
</evidence>
<evidence type="ECO:0000259" key="2">
    <source>
        <dbReference type="PROSITE" id="PS51766"/>
    </source>
</evidence>
<dbReference type="InterPro" id="IPR016134">
    <property type="entry name" value="Dockerin_dom"/>
</dbReference>
<dbReference type="CDD" id="cd14256">
    <property type="entry name" value="Dockerin_I"/>
    <property type="match status" value="1"/>
</dbReference>
<dbReference type="Proteomes" id="UP000886787">
    <property type="component" value="Unassembled WGS sequence"/>
</dbReference>
<sequence>MKKILAFLMALIMLFMLGVITVSADVPQDSSVPQKVVICTLGEYELYYYLSDIQLPMEVTEQIGKYVFYRPDYKEDAQFSSKLGLYVGNADQYYSLAVAYQNGLIDIDAAANAVSASDSGVAVYLVGDVNANNKVDVDDVLQVQKHIANIQTDASRLYLCDCNQDGKVTTKDVLIMQKIVANMYEIV</sequence>
<feature type="chain" id="PRO_5038615232" evidence="1">
    <location>
        <begin position="25"/>
        <end position="187"/>
    </location>
</feature>
<accession>A0A9D1CUU1</accession>
<comment type="caution">
    <text evidence="3">The sequence shown here is derived from an EMBL/GenBank/DDBJ whole genome shotgun (WGS) entry which is preliminary data.</text>
</comment>
<dbReference type="PROSITE" id="PS00018">
    <property type="entry name" value="EF_HAND_1"/>
    <property type="match status" value="1"/>
</dbReference>
<dbReference type="InterPro" id="IPR036439">
    <property type="entry name" value="Dockerin_dom_sf"/>
</dbReference>
<organism evidence="3 4">
    <name type="scientific">Candidatus Scatavimonas merdigallinarum</name>
    <dbReference type="NCBI Taxonomy" id="2840914"/>
    <lineage>
        <taxon>Bacteria</taxon>
        <taxon>Bacillati</taxon>
        <taxon>Bacillota</taxon>
        <taxon>Clostridia</taxon>
        <taxon>Eubacteriales</taxon>
        <taxon>Oscillospiraceae</taxon>
        <taxon>Oscillospiraceae incertae sedis</taxon>
        <taxon>Candidatus Scatavimonas</taxon>
    </lineage>
</organism>
<dbReference type="GO" id="GO:0000272">
    <property type="term" value="P:polysaccharide catabolic process"/>
    <property type="evidence" value="ECO:0007669"/>
    <property type="project" value="InterPro"/>
</dbReference>
<dbReference type="GO" id="GO:0004553">
    <property type="term" value="F:hydrolase activity, hydrolyzing O-glycosyl compounds"/>
    <property type="evidence" value="ECO:0007669"/>
    <property type="project" value="InterPro"/>
</dbReference>
<reference evidence="3" key="1">
    <citation type="submission" date="2020-10" db="EMBL/GenBank/DDBJ databases">
        <authorList>
            <person name="Gilroy R."/>
        </authorList>
    </citation>
    <scope>NUCLEOTIDE SEQUENCE</scope>
    <source>
        <strain evidence="3">ChiSjej1B19-3389</strain>
    </source>
</reference>
<reference evidence="3" key="2">
    <citation type="journal article" date="2021" name="PeerJ">
        <title>Extensive microbial diversity within the chicken gut microbiome revealed by metagenomics and culture.</title>
        <authorList>
            <person name="Gilroy R."/>
            <person name="Ravi A."/>
            <person name="Getino M."/>
            <person name="Pursley I."/>
            <person name="Horton D.L."/>
            <person name="Alikhan N.F."/>
            <person name="Baker D."/>
            <person name="Gharbi K."/>
            <person name="Hall N."/>
            <person name="Watson M."/>
            <person name="Adriaenssens E.M."/>
            <person name="Foster-Nyarko E."/>
            <person name="Jarju S."/>
            <person name="Secka A."/>
            <person name="Antonio M."/>
            <person name="Oren A."/>
            <person name="Chaudhuri R.R."/>
            <person name="La Ragione R."/>
            <person name="Hildebrand F."/>
            <person name="Pallen M.J."/>
        </authorList>
    </citation>
    <scope>NUCLEOTIDE SEQUENCE</scope>
    <source>
        <strain evidence="3">ChiSjej1B19-3389</strain>
    </source>
</reference>
<evidence type="ECO:0000313" key="4">
    <source>
        <dbReference type="Proteomes" id="UP000886787"/>
    </source>
</evidence>
<feature type="signal peptide" evidence="1">
    <location>
        <begin position="1"/>
        <end position="24"/>
    </location>
</feature>
<evidence type="ECO:0000256" key="1">
    <source>
        <dbReference type="SAM" id="SignalP"/>
    </source>
</evidence>
<feature type="domain" description="Dockerin" evidence="2">
    <location>
        <begin position="122"/>
        <end position="187"/>
    </location>
</feature>
<dbReference type="Pfam" id="PF00404">
    <property type="entry name" value="Dockerin_1"/>
    <property type="match status" value="1"/>
</dbReference>
<dbReference type="InterPro" id="IPR002105">
    <property type="entry name" value="Dockerin_1_rpt"/>
</dbReference>
<dbReference type="AlphaFoldDB" id="A0A9D1CUU1"/>
<gene>
    <name evidence="3" type="ORF">IAD32_00555</name>
</gene>
<dbReference type="PROSITE" id="PS51766">
    <property type="entry name" value="DOCKERIN"/>
    <property type="match status" value="1"/>
</dbReference>
<keyword evidence="1" id="KW-0732">Signal</keyword>